<dbReference type="GO" id="GO:0005829">
    <property type="term" value="C:cytosol"/>
    <property type="evidence" value="ECO:0007669"/>
    <property type="project" value="GOC"/>
</dbReference>
<comment type="caution">
    <text evidence="15">The sequence shown here is derived from an EMBL/GenBank/DDBJ whole genome shotgun (WGS) entry which is preliminary data.</text>
</comment>
<dbReference type="SUPFAM" id="SSF50465">
    <property type="entry name" value="EF-Tu/eEF-1alpha/eIF2-gamma C-terminal domain"/>
    <property type="match status" value="1"/>
</dbReference>
<evidence type="ECO:0000256" key="5">
    <source>
        <dbReference type="ARBA" id="ARBA00022553"/>
    </source>
</evidence>
<evidence type="ECO:0000256" key="13">
    <source>
        <dbReference type="ARBA" id="ARBA00031881"/>
    </source>
</evidence>
<evidence type="ECO:0000256" key="2">
    <source>
        <dbReference type="ARBA" id="ARBA00007249"/>
    </source>
</evidence>
<protein>
    <recommendedName>
        <fullName evidence="3">Eukaryotic peptide chain release factor GTP-binding subunit</fullName>
    </recommendedName>
    <alternativeName>
        <fullName evidence="13">ERF-3</fullName>
    </alternativeName>
    <alternativeName>
        <fullName evidence="12">ERF2</fullName>
    </alternativeName>
    <alternativeName>
        <fullName evidence="10">Polypeptide release factor 3</fullName>
    </alternativeName>
    <alternativeName>
        <fullName evidence="11">Translation release factor 3</fullName>
    </alternativeName>
</protein>
<dbReference type="InterPro" id="IPR003285">
    <property type="entry name" value="Sup35"/>
</dbReference>
<dbReference type="Pfam" id="PF03144">
    <property type="entry name" value="GTP_EFTU_D2"/>
    <property type="match status" value="1"/>
</dbReference>
<evidence type="ECO:0000313" key="16">
    <source>
        <dbReference type="Proteomes" id="UP001150907"/>
    </source>
</evidence>
<dbReference type="Proteomes" id="UP001150907">
    <property type="component" value="Unassembled WGS sequence"/>
</dbReference>
<dbReference type="GO" id="GO:0000288">
    <property type="term" value="P:nuclear-transcribed mRNA catabolic process, deadenylation-dependent decay"/>
    <property type="evidence" value="ECO:0007669"/>
    <property type="project" value="InterPro"/>
</dbReference>
<evidence type="ECO:0000256" key="11">
    <source>
        <dbReference type="ARBA" id="ARBA00030210"/>
    </source>
</evidence>
<evidence type="ECO:0000259" key="14">
    <source>
        <dbReference type="PROSITE" id="PS51722"/>
    </source>
</evidence>
<keyword evidence="7" id="KW-0547">Nucleotide-binding</keyword>
<dbReference type="PRINTS" id="PR00315">
    <property type="entry name" value="ELONGATNFCT"/>
</dbReference>
<dbReference type="GO" id="GO:0003924">
    <property type="term" value="F:GTPase activity"/>
    <property type="evidence" value="ECO:0007669"/>
    <property type="project" value="InterPro"/>
</dbReference>
<dbReference type="InterPro" id="IPR004161">
    <property type="entry name" value="EFTu-like_2"/>
</dbReference>
<comment type="subcellular location">
    <subcellularLocation>
        <location evidence="1">Cytoplasm</location>
    </subcellularLocation>
</comment>
<dbReference type="PROSITE" id="PS51722">
    <property type="entry name" value="G_TR_2"/>
    <property type="match status" value="1"/>
</dbReference>
<dbReference type="Gene3D" id="3.40.50.300">
    <property type="entry name" value="P-loop containing nucleotide triphosphate hydrolases"/>
    <property type="match status" value="1"/>
</dbReference>
<proteinExistence type="inferred from homology"/>
<dbReference type="PROSITE" id="PS00301">
    <property type="entry name" value="G_TR_1"/>
    <property type="match status" value="1"/>
</dbReference>
<dbReference type="InterPro" id="IPR009000">
    <property type="entry name" value="Transl_B-barrel_sf"/>
</dbReference>
<keyword evidence="16" id="KW-1185">Reference proteome</keyword>
<evidence type="ECO:0000256" key="6">
    <source>
        <dbReference type="ARBA" id="ARBA00022737"/>
    </source>
</evidence>
<dbReference type="Pfam" id="PF22594">
    <property type="entry name" value="GTP-eEF1A_C"/>
    <property type="match status" value="1"/>
</dbReference>
<evidence type="ECO:0000256" key="12">
    <source>
        <dbReference type="ARBA" id="ARBA00030845"/>
    </source>
</evidence>
<name>A0A9W8BJC0_9FUNG</name>
<evidence type="ECO:0000256" key="4">
    <source>
        <dbReference type="ARBA" id="ARBA00022490"/>
    </source>
</evidence>
<dbReference type="InterPro" id="IPR054696">
    <property type="entry name" value="GTP-eEF1A_C"/>
</dbReference>
<feature type="domain" description="Tr-type G" evidence="14">
    <location>
        <begin position="140"/>
        <end position="365"/>
    </location>
</feature>
<keyword evidence="9" id="KW-0342">GTP-binding</keyword>
<dbReference type="GO" id="GO:0002184">
    <property type="term" value="P:cytoplasmic translational termination"/>
    <property type="evidence" value="ECO:0007669"/>
    <property type="project" value="UniProtKB-ARBA"/>
</dbReference>
<reference evidence="15" key="1">
    <citation type="submission" date="2022-07" db="EMBL/GenBank/DDBJ databases">
        <title>Phylogenomic reconstructions and comparative analyses of Kickxellomycotina fungi.</title>
        <authorList>
            <person name="Reynolds N.K."/>
            <person name="Stajich J.E."/>
            <person name="Barry K."/>
            <person name="Grigoriev I.V."/>
            <person name="Crous P."/>
            <person name="Smith M.E."/>
        </authorList>
    </citation>
    <scope>NUCLEOTIDE SEQUENCE</scope>
    <source>
        <strain evidence="15">IMI 214461</strain>
    </source>
</reference>
<evidence type="ECO:0000256" key="7">
    <source>
        <dbReference type="ARBA" id="ARBA00022741"/>
    </source>
</evidence>
<dbReference type="InterPro" id="IPR031157">
    <property type="entry name" value="G_TR_CS"/>
</dbReference>
<evidence type="ECO:0000256" key="1">
    <source>
        <dbReference type="ARBA" id="ARBA00004496"/>
    </source>
</evidence>
<keyword evidence="8" id="KW-0648">Protein biosynthesis</keyword>
<dbReference type="InterPro" id="IPR009001">
    <property type="entry name" value="Transl_elong_EF1A/Init_IF2_C"/>
</dbReference>
<dbReference type="GO" id="GO:0005525">
    <property type="term" value="F:GTP binding"/>
    <property type="evidence" value="ECO:0007669"/>
    <property type="project" value="UniProtKB-KW"/>
</dbReference>
<dbReference type="CDD" id="cd04089">
    <property type="entry name" value="eRF3_II"/>
    <property type="match status" value="1"/>
</dbReference>
<dbReference type="PANTHER" id="PTHR23115">
    <property type="entry name" value="TRANSLATION FACTOR"/>
    <property type="match status" value="1"/>
</dbReference>
<dbReference type="OrthoDB" id="342024at2759"/>
<dbReference type="CDD" id="cd01883">
    <property type="entry name" value="EF1_alpha"/>
    <property type="match status" value="1"/>
</dbReference>
<dbReference type="Pfam" id="PF00009">
    <property type="entry name" value="GTP_EFTU"/>
    <property type="match status" value="1"/>
</dbReference>
<organism evidence="15 16">
    <name type="scientific">Coemansia thaxteri</name>
    <dbReference type="NCBI Taxonomy" id="2663907"/>
    <lineage>
        <taxon>Eukaryota</taxon>
        <taxon>Fungi</taxon>
        <taxon>Fungi incertae sedis</taxon>
        <taxon>Zoopagomycota</taxon>
        <taxon>Kickxellomycotina</taxon>
        <taxon>Kickxellomycetes</taxon>
        <taxon>Kickxellales</taxon>
        <taxon>Kickxellaceae</taxon>
        <taxon>Coemansia</taxon>
    </lineage>
</organism>
<dbReference type="FunFam" id="3.40.50.300:FF:001202">
    <property type="entry name" value="Translation elongation factor EF-1 subunit alpha"/>
    <property type="match status" value="1"/>
</dbReference>
<sequence>MSDTDGKQIEDVANMTAGLSLNAKAREFKPTFNAKAPLFVPRAPAAKPAAAAAPPNPAIAAAAAPKPMSISIGGAPAPAKPAAPAAVAPASAPAPAATSAAAVAAPAASAAPAPAAPAAVEPINEINDVVEEFQLDENFKEHLNIIFIGHVDAGKSTMGGRILEATGMVDKRTMEKIEREAKEAGRESWALSWALDTNQEERAKGKTVECGRAYFETARRRYTIIDAPGHKTYVGHMLGGAAQADIGVMVISARKGEFETGFERGGQTNEHAILAKTSGVRCLIVAINKMDDITVEWSKERYDEIVAKLTRFLKTVGYNPRMDLIFLPLSGFTGAGVKDRVGGVCPWYTGPSLLETFDGLQTIDRNINGPLCIPISEKYRDKGMFVMGKIESGHVKPGQKVIVMPDRHVCEVMAIYGETENEEPSAVSGDNVRIKLRGIEDDAVDQGSVLTDLKHPCHSTHAFDAQLQIVDVKNIITAGYSSVLHVHTAIAEVRISKLLHRLNRENQKSRLPPPFVKKGDKCIVRIETSRSICVERFEDQPQLGRFTLRDEGKTIAIGKIIRLVKPSAASSANAN</sequence>
<dbReference type="AlphaFoldDB" id="A0A9W8BJC0"/>
<keyword evidence="4" id="KW-0963">Cytoplasm</keyword>
<evidence type="ECO:0000256" key="9">
    <source>
        <dbReference type="ARBA" id="ARBA00023134"/>
    </source>
</evidence>
<evidence type="ECO:0000256" key="3">
    <source>
        <dbReference type="ARBA" id="ARBA00015765"/>
    </source>
</evidence>
<evidence type="ECO:0000256" key="8">
    <source>
        <dbReference type="ARBA" id="ARBA00022917"/>
    </source>
</evidence>
<evidence type="ECO:0000313" key="15">
    <source>
        <dbReference type="EMBL" id="KAJ2003906.1"/>
    </source>
</evidence>
<dbReference type="Gene3D" id="2.40.30.10">
    <property type="entry name" value="Translation factors"/>
    <property type="match status" value="2"/>
</dbReference>
<keyword evidence="6" id="KW-0677">Repeat</keyword>
<gene>
    <name evidence="15" type="primary">SUP35</name>
    <name evidence="15" type="ORF">H4R26_002810</name>
</gene>
<dbReference type="InterPro" id="IPR050100">
    <property type="entry name" value="TRAFAC_GTPase_members"/>
</dbReference>
<dbReference type="InterPro" id="IPR027417">
    <property type="entry name" value="P-loop_NTPase"/>
</dbReference>
<dbReference type="InterPro" id="IPR000795">
    <property type="entry name" value="T_Tr_GTP-bd_dom"/>
</dbReference>
<dbReference type="FunFam" id="2.40.30.10:FF:000020">
    <property type="entry name" value="Translation elongation factor EF-1"/>
    <property type="match status" value="1"/>
</dbReference>
<dbReference type="SUPFAM" id="SSF52540">
    <property type="entry name" value="P-loop containing nucleoside triphosphate hydrolases"/>
    <property type="match status" value="1"/>
</dbReference>
<evidence type="ECO:0000256" key="10">
    <source>
        <dbReference type="ARBA" id="ARBA00029585"/>
    </source>
</evidence>
<dbReference type="SUPFAM" id="SSF50447">
    <property type="entry name" value="Translation proteins"/>
    <property type="match status" value="1"/>
</dbReference>
<dbReference type="GO" id="GO:0003747">
    <property type="term" value="F:translation release factor activity"/>
    <property type="evidence" value="ECO:0007669"/>
    <property type="project" value="InterPro"/>
</dbReference>
<keyword evidence="5" id="KW-0597">Phosphoprotein</keyword>
<dbReference type="CDD" id="cd03704">
    <property type="entry name" value="eRF3_C_III"/>
    <property type="match status" value="1"/>
</dbReference>
<dbReference type="EMBL" id="JANBQF010000188">
    <property type="protein sequence ID" value="KAJ2003906.1"/>
    <property type="molecule type" value="Genomic_DNA"/>
</dbReference>
<comment type="similarity">
    <text evidence="2">Belongs to the TRAFAC class translation factor GTPase superfamily. Classic translation factor GTPase family. EF-Tu/EF-1A subfamily.</text>
</comment>
<accession>A0A9W8BJC0</accession>
<dbReference type="PRINTS" id="PR01343">
    <property type="entry name" value="YEASTERF"/>
</dbReference>